<dbReference type="PROSITE" id="PS50262">
    <property type="entry name" value="G_PROTEIN_RECEP_F1_2"/>
    <property type="match status" value="1"/>
</dbReference>
<comment type="subcellular location">
    <subcellularLocation>
        <location evidence="1">Membrane</location>
    </subcellularLocation>
</comment>
<feature type="transmembrane region" description="Helical" evidence="5">
    <location>
        <begin position="215"/>
        <end position="237"/>
    </location>
</feature>
<feature type="transmembrane region" description="Helical" evidence="5">
    <location>
        <begin position="164"/>
        <end position="184"/>
    </location>
</feature>
<dbReference type="SUPFAM" id="SSF81321">
    <property type="entry name" value="Family A G protein-coupled receptor-like"/>
    <property type="match status" value="1"/>
</dbReference>
<evidence type="ECO:0000259" key="6">
    <source>
        <dbReference type="PROSITE" id="PS50262"/>
    </source>
</evidence>
<evidence type="ECO:0000256" key="3">
    <source>
        <dbReference type="ARBA" id="ARBA00022989"/>
    </source>
</evidence>
<proteinExistence type="predicted"/>
<keyword evidence="3 5" id="KW-1133">Transmembrane helix</keyword>
<dbReference type="PANTHER" id="PTHR46709:SF14">
    <property type="entry name" value="G-PROTEIN COUPLED RECEPTORS FAMILY 1 PROFILE DOMAIN-CONTAINING PROTEIN"/>
    <property type="match status" value="1"/>
</dbReference>
<dbReference type="GO" id="GO:0016020">
    <property type="term" value="C:membrane"/>
    <property type="evidence" value="ECO:0007669"/>
    <property type="project" value="UniProtKB-SubCell"/>
</dbReference>
<sequence>MNISDFAMIIVDDTPTIEEEQLCGDSETYTLWRFVFLLVSSWIACLGVIGNVFLVYLFSTRHYPNTPPTLYPGVLAVLDALICAMYILLFGADAAIGFLHFERLFVIYHIYIVPAFVIAKITQLAIPYMLIFATLERFVWIVGAKRNKIIRAMYSPQGRQITMIMSLVICVLLRLPTFWAITVYEFPDCPDFFRTQVASAAPWVGDSLIFHIYDFHLLSITQTFVPFVVLLTFNFVIVKRLCSIEIDGPDSEKRMSMEYTTGMTLKPTEDSEISRRASTTSVLLSKRRMNPAVKSAIYTMVAIVTSYLVSNTLHLILTALERSNSALLRHPSDPSLASTFHTAFSDTVSFVYMFTSAIRLVIYYFCNAAIRDDVNAFLRDFFRRGEKEAEITHI</sequence>
<feature type="transmembrane region" description="Helical" evidence="5">
    <location>
        <begin position="101"/>
        <end position="119"/>
    </location>
</feature>
<organism evidence="7 8">
    <name type="scientific">Panagrellus redivivus</name>
    <name type="common">Microworm</name>
    <dbReference type="NCBI Taxonomy" id="6233"/>
    <lineage>
        <taxon>Eukaryota</taxon>
        <taxon>Metazoa</taxon>
        <taxon>Ecdysozoa</taxon>
        <taxon>Nematoda</taxon>
        <taxon>Chromadorea</taxon>
        <taxon>Rhabditida</taxon>
        <taxon>Tylenchina</taxon>
        <taxon>Panagrolaimomorpha</taxon>
        <taxon>Panagrolaimoidea</taxon>
        <taxon>Panagrolaimidae</taxon>
        <taxon>Panagrellus</taxon>
    </lineage>
</organism>
<keyword evidence="7" id="KW-1185">Reference proteome</keyword>
<reference evidence="8" key="2">
    <citation type="submission" date="2020-10" db="UniProtKB">
        <authorList>
            <consortium name="WormBaseParasite"/>
        </authorList>
    </citation>
    <scope>IDENTIFICATION</scope>
</reference>
<dbReference type="InterPro" id="IPR017452">
    <property type="entry name" value="GPCR_Rhodpsn_7TM"/>
</dbReference>
<accession>A0A7E4UXI9</accession>
<feature type="transmembrane region" description="Helical" evidence="5">
    <location>
        <begin position="296"/>
        <end position="317"/>
    </location>
</feature>
<keyword evidence="2 5" id="KW-0812">Transmembrane</keyword>
<reference evidence="7" key="1">
    <citation type="journal article" date="2013" name="Genetics">
        <title>The draft genome and transcriptome of Panagrellus redivivus are shaped by the harsh demands of a free-living lifestyle.</title>
        <authorList>
            <person name="Srinivasan J."/>
            <person name="Dillman A.R."/>
            <person name="Macchietto M.G."/>
            <person name="Heikkinen L."/>
            <person name="Lakso M."/>
            <person name="Fracchia K.M."/>
            <person name="Antoshechkin I."/>
            <person name="Mortazavi A."/>
            <person name="Wong G."/>
            <person name="Sternberg P.W."/>
        </authorList>
    </citation>
    <scope>NUCLEOTIDE SEQUENCE [LARGE SCALE GENOMIC DNA]</scope>
    <source>
        <strain evidence="7">MT8872</strain>
    </source>
</reference>
<dbReference type="Gene3D" id="1.20.1070.10">
    <property type="entry name" value="Rhodopsin 7-helix transmembrane proteins"/>
    <property type="match status" value="1"/>
</dbReference>
<feature type="transmembrane region" description="Helical" evidence="5">
    <location>
        <begin position="34"/>
        <end position="58"/>
    </location>
</feature>
<feature type="transmembrane region" description="Helical" evidence="5">
    <location>
        <begin position="125"/>
        <end position="143"/>
    </location>
</feature>
<dbReference type="PANTHER" id="PTHR46709">
    <property type="entry name" value="PROTEIN CBG23488-RELATED"/>
    <property type="match status" value="1"/>
</dbReference>
<dbReference type="Proteomes" id="UP000492821">
    <property type="component" value="Unassembled WGS sequence"/>
</dbReference>
<name>A0A7E4UXI9_PANRE</name>
<evidence type="ECO:0000313" key="8">
    <source>
        <dbReference type="WBParaSite" id="Pan_g13999.t1"/>
    </source>
</evidence>
<evidence type="ECO:0000313" key="7">
    <source>
        <dbReference type="Proteomes" id="UP000492821"/>
    </source>
</evidence>
<evidence type="ECO:0000256" key="2">
    <source>
        <dbReference type="ARBA" id="ARBA00022692"/>
    </source>
</evidence>
<keyword evidence="4 5" id="KW-0472">Membrane</keyword>
<protein>
    <submittedName>
        <fullName evidence="8">G_PROTEIN_RECEP_F1_2 domain-containing protein</fullName>
    </submittedName>
</protein>
<dbReference type="WBParaSite" id="Pan_g13999.t1">
    <property type="protein sequence ID" value="Pan_g13999.t1"/>
    <property type="gene ID" value="Pan_g13999"/>
</dbReference>
<evidence type="ECO:0000256" key="1">
    <source>
        <dbReference type="ARBA" id="ARBA00004370"/>
    </source>
</evidence>
<feature type="transmembrane region" description="Helical" evidence="5">
    <location>
        <begin position="350"/>
        <end position="370"/>
    </location>
</feature>
<evidence type="ECO:0000256" key="4">
    <source>
        <dbReference type="ARBA" id="ARBA00023136"/>
    </source>
</evidence>
<feature type="transmembrane region" description="Helical" evidence="5">
    <location>
        <begin position="70"/>
        <end position="89"/>
    </location>
</feature>
<feature type="domain" description="G-protein coupled receptors family 1 profile" evidence="6">
    <location>
        <begin position="50"/>
        <end position="363"/>
    </location>
</feature>
<evidence type="ECO:0000256" key="5">
    <source>
        <dbReference type="SAM" id="Phobius"/>
    </source>
</evidence>
<dbReference type="AlphaFoldDB" id="A0A7E4UXI9"/>